<accession>A0A8S0QHH5</accession>
<dbReference type="EMBL" id="CACTIH010001879">
    <property type="protein sequence ID" value="CAA2967242.1"/>
    <property type="molecule type" value="Genomic_DNA"/>
</dbReference>
<evidence type="ECO:0000313" key="2">
    <source>
        <dbReference type="Proteomes" id="UP000594638"/>
    </source>
</evidence>
<dbReference type="OrthoDB" id="1827946at2759"/>
<gene>
    <name evidence="1" type="ORF">OLEA9_A019671</name>
</gene>
<organism evidence="1 2">
    <name type="scientific">Olea europaea subsp. europaea</name>
    <dbReference type="NCBI Taxonomy" id="158383"/>
    <lineage>
        <taxon>Eukaryota</taxon>
        <taxon>Viridiplantae</taxon>
        <taxon>Streptophyta</taxon>
        <taxon>Embryophyta</taxon>
        <taxon>Tracheophyta</taxon>
        <taxon>Spermatophyta</taxon>
        <taxon>Magnoliopsida</taxon>
        <taxon>eudicotyledons</taxon>
        <taxon>Gunneridae</taxon>
        <taxon>Pentapetalae</taxon>
        <taxon>asterids</taxon>
        <taxon>lamiids</taxon>
        <taxon>Lamiales</taxon>
        <taxon>Oleaceae</taxon>
        <taxon>Oleeae</taxon>
        <taxon>Olea</taxon>
    </lineage>
</organism>
<sequence>MVGAAALLCPITYLNHITARLPLRLVKIHLDQVFLAMRIHELNFKSDWCTRIMDMMCDGHVDCGNLLTSVIGPLTITG</sequence>
<dbReference type="Proteomes" id="UP000594638">
    <property type="component" value="Unassembled WGS sequence"/>
</dbReference>
<proteinExistence type="predicted"/>
<comment type="caution">
    <text evidence="1">The sequence shown here is derived from an EMBL/GenBank/DDBJ whole genome shotgun (WGS) entry which is preliminary data.</text>
</comment>
<protein>
    <submittedName>
        <fullName evidence="1">Triacylglycerol lipase 1</fullName>
    </submittedName>
</protein>
<keyword evidence="2" id="KW-1185">Reference proteome</keyword>
<name>A0A8S0QHH5_OLEEU</name>
<dbReference type="Gramene" id="OE9A019671T1">
    <property type="protein sequence ID" value="OE9A019671C1"/>
    <property type="gene ID" value="OE9A019671"/>
</dbReference>
<dbReference type="AlphaFoldDB" id="A0A8S0QHH5"/>
<reference evidence="1 2" key="1">
    <citation type="submission" date="2019-12" db="EMBL/GenBank/DDBJ databases">
        <authorList>
            <person name="Alioto T."/>
            <person name="Alioto T."/>
            <person name="Gomez Garrido J."/>
        </authorList>
    </citation>
    <scope>NUCLEOTIDE SEQUENCE [LARGE SCALE GENOMIC DNA]</scope>
</reference>
<evidence type="ECO:0000313" key="1">
    <source>
        <dbReference type="EMBL" id="CAA2967242.1"/>
    </source>
</evidence>